<dbReference type="SMART" id="SM00320">
    <property type="entry name" value="WD40"/>
    <property type="match status" value="4"/>
</dbReference>
<dbReference type="SMART" id="SM01033">
    <property type="entry name" value="BING4CT"/>
    <property type="match status" value="1"/>
</dbReference>
<dbReference type="InterPro" id="IPR019775">
    <property type="entry name" value="WD40_repeat_CS"/>
</dbReference>
<sequence>MPEDDVHGREARAQSPKKVGKRPKPSEGYARGPGITRRELKSVTDLKLKGKLRASERKVRAAVEAAERTELLLTTDAGYLEAEGPLERTYHFRQDQIAAAVDEQSARKAFHLTLDKLGPYRHAYSRDGQHVLLGGRKGHLALVEWQRSKILAEVQLGETVRDVCFLHQHAMFAVAQKKDLCIYDSSGIELHCLRTHRPCVHRLAFLPYHYLLVTVGETGHLRYVDVSTGTQVAEHATKLGPCSVLALNPANGIAHLGHGSGVVTLWSPNLPTPHVRMLCHTAPLSGCAVDLAGRYMTTAGLDGRVKVWDLRTFKEVHSYHSVRPAHSLALSASGVLAVGHGPHVELWRDALATKQPAPYMSHLLPASTVATVSFCPHEDILGVGHASGFASLLVPGAGEAAFDAFEANPYATKKQRREAEVASLLDKLPPDTIALDASVVGTVERAPAERQAEAKAGKAAAEAERLAQRKERKKSRGRSKSAKKLARKSANVNDERREKTRAAMAKRAQERERAKRGEQPIDALDRFAQPVG</sequence>
<keyword evidence="3 6" id="KW-0853">WD repeat</keyword>
<dbReference type="PROSITE" id="PS00678">
    <property type="entry name" value="WD_REPEATS_1"/>
    <property type="match status" value="1"/>
</dbReference>
<feature type="compositionally biased region" description="Basic and acidic residues" evidence="7">
    <location>
        <begin position="1"/>
        <end position="12"/>
    </location>
</feature>
<dbReference type="OrthoDB" id="10251154at2759"/>
<dbReference type="GO" id="GO:0030686">
    <property type="term" value="C:90S preribosome"/>
    <property type="evidence" value="ECO:0007669"/>
    <property type="project" value="TreeGrafter"/>
</dbReference>
<accession>A0A8J5XXW5</accession>
<feature type="region of interest" description="Disordered" evidence="7">
    <location>
        <begin position="1"/>
        <end position="36"/>
    </location>
</feature>
<dbReference type="InterPro" id="IPR036322">
    <property type="entry name" value="WD40_repeat_dom_sf"/>
</dbReference>
<dbReference type="Pfam" id="PF00400">
    <property type="entry name" value="WD40"/>
    <property type="match status" value="1"/>
</dbReference>
<dbReference type="InterPro" id="IPR040315">
    <property type="entry name" value="WDR46/Utp7"/>
</dbReference>
<feature type="compositionally biased region" description="Basic and acidic residues" evidence="7">
    <location>
        <begin position="451"/>
        <end position="469"/>
    </location>
</feature>
<keyword evidence="4" id="KW-0677">Repeat</keyword>
<evidence type="ECO:0000256" key="4">
    <source>
        <dbReference type="ARBA" id="ARBA00022737"/>
    </source>
</evidence>
<name>A0A8J5XXW5_DIALT</name>
<organism evidence="9 10">
    <name type="scientific">Diacronema lutheri</name>
    <name type="common">Unicellular marine alga</name>
    <name type="synonym">Monochrysis lutheri</name>
    <dbReference type="NCBI Taxonomy" id="2081491"/>
    <lineage>
        <taxon>Eukaryota</taxon>
        <taxon>Haptista</taxon>
        <taxon>Haptophyta</taxon>
        <taxon>Pavlovophyceae</taxon>
        <taxon>Pavlovales</taxon>
        <taxon>Pavlovaceae</taxon>
        <taxon>Diacronema</taxon>
    </lineage>
</organism>
<evidence type="ECO:0000256" key="2">
    <source>
        <dbReference type="ARBA" id="ARBA00022552"/>
    </source>
</evidence>
<evidence type="ECO:0000313" key="10">
    <source>
        <dbReference type="Proteomes" id="UP000751190"/>
    </source>
</evidence>
<dbReference type="InterPro" id="IPR015943">
    <property type="entry name" value="WD40/YVTN_repeat-like_dom_sf"/>
</dbReference>
<comment type="subcellular location">
    <subcellularLocation>
        <location evidence="1">Nucleus</location>
        <location evidence="1">Nucleolus</location>
    </subcellularLocation>
</comment>
<evidence type="ECO:0000256" key="7">
    <source>
        <dbReference type="SAM" id="MobiDB-lite"/>
    </source>
</evidence>
<dbReference type="Gene3D" id="2.130.10.10">
    <property type="entry name" value="YVTN repeat-like/Quinoprotein amine dehydrogenase"/>
    <property type="match status" value="2"/>
</dbReference>
<dbReference type="FunFam" id="2.130.10.10:FF:000378">
    <property type="entry name" value="U3 small nucleolar RNA-associated protein 7"/>
    <property type="match status" value="1"/>
</dbReference>
<evidence type="ECO:0000256" key="3">
    <source>
        <dbReference type="ARBA" id="ARBA00022574"/>
    </source>
</evidence>
<dbReference type="EMBL" id="JAGTXO010000004">
    <property type="protein sequence ID" value="KAG8468304.1"/>
    <property type="molecule type" value="Genomic_DNA"/>
</dbReference>
<gene>
    <name evidence="9" type="ORF">KFE25_013387</name>
</gene>
<feature type="compositionally biased region" description="Basic and acidic residues" evidence="7">
    <location>
        <begin position="493"/>
        <end position="525"/>
    </location>
</feature>
<dbReference type="InterPro" id="IPR001680">
    <property type="entry name" value="WD40_rpt"/>
</dbReference>
<dbReference type="InterPro" id="IPR012952">
    <property type="entry name" value="BING4_C_dom"/>
</dbReference>
<evidence type="ECO:0000256" key="5">
    <source>
        <dbReference type="ARBA" id="ARBA00023242"/>
    </source>
</evidence>
<evidence type="ECO:0000259" key="8">
    <source>
        <dbReference type="SMART" id="SM01033"/>
    </source>
</evidence>
<dbReference type="SUPFAM" id="SSF50978">
    <property type="entry name" value="WD40 repeat-like"/>
    <property type="match status" value="1"/>
</dbReference>
<dbReference type="PROSITE" id="PS50082">
    <property type="entry name" value="WD_REPEATS_2"/>
    <property type="match status" value="1"/>
</dbReference>
<evidence type="ECO:0000256" key="1">
    <source>
        <dbReference type="ARBA" id="ARBA00004604"/>
    </source>
</evidence>
<dbReference type="GO" id="GO:0032040">
    <property type="term" value="C:small-subunit processome"/>
    <property type="evidence" value="ECO:0007669"/>
    <property type="project" value="TreeGrafter"/>
</dbReference>
<dbReference type="GO" id="GO:0000462">
    <property type="term" value="P:maturation of SSU-rRNA from tricistronic rRNA transcript (SSU-rRNA, 5.8S rRNA, LSU-rRNA)"/>
    <property type="evidence" value="ECO:0007669"/>
    <property type="project" value="TreeGrafter"/>
</dbReference>
<keyword evidence="10" id="KW-1185">Reference proteome</keyword>
<feature type="region of interest" description="Disordered" evidence="7">
    <location>
        <begin position="451"/>
        <end position="532"/>
    </location>
</feature>
<proteinExistence type="predicted"/>
<dbReference type="Pfam" id="PF08149">
    <property type="entry name" value="BING4CT"/>
    <property type="match status" value="1"/>
</dbReference>
<protein>
    <recommendedName>
        <fullName evidence="8">BING4 C-terminal domain-containing protein</fullName>
    </recommendedName>
</protein>
<feature type="repeat" description="WD" evidence="6">
    <location>
        <begin position="277"/>
        <end position="318"/>
    </location>
</feature>
<dbReference type="AlphaFoldDB" id="A0A8J5XXW5"/>
<dbReference type="Proteomes" id="UP000751190">
    <property type="component" value="Unassembled WGS sequence"/>
</dbReference>
<dbReference type="OMA" id="EFLPYHW"/>
<evidence type="ECO:0000256" key="6">
    <source>
        <dbReference type="PROSITE-ProRule" id="PRU00221"/>
    </source>
</evidence>
<dbReference type="PANTHER" id="PTHR14085:SF3">
    <property type="entry name" value="WD REPEAT-CONTAINING PROTEIN 46"/>
    <property type="match status" value="1"/>
</dbReference>
<dbReference type="PANTHER" id="PTHR14085">
    <property type="entry name" value="WD-REPEAT PROTEIN BING4"/>
    <property type="match status" value="1"/>
</dbReference>
<reference evidence="9" key="1">
    <citation type="submission" date="2021-05" db="EMBL/GenBank/DDBJ databases">
        <title>The genome of the haptophyte Pavlova lutheri (Diacronema luteri, Pavlovales) - a model for lipid biosynthesis in eukaryotic algae.</title>
        <authorList>
            <person name="Hulatt C.J."/>
            <person name="Posewitz M.C."/>
        </authorList>
    </citation>
    <scope>NUCLEOTIDE SEQUENCE</scope>
    <source>
        <strain evidence="9">NIVA-4/92</strain>
    </source>
</reference>
<feature type="domain" description="BING4 C-terminal" evidence="8">
    <location>
        <begin position="358"/>
        <end position="437"/>
    </location>
</feature>
<keyword evidence="5" id="KW-0539">Nucleus</keyword>
<keyword evidence="2" id="KW-0698">rRNA processing</keyword>
<evidence type="ECO:0000313" key="9">
    <source>
        <dbReference type="EMBL" id="KAG8468304.1"/>
    </source>
</evidence>
<feature type="compositionally biased region" description="Basic residues" evidence="7">
    <location>
        <begin position="470"/>
        <end position="487"/>
    </location>
</feature>
<comment type="caution">
    <text evidence="9">The sequence shown here is derived from an EMBL/GenBank/DDBJ whole genome shotgun (WGS) entry which is preliminary data.</text>
</comment>
<dbReference type="PROSITE" id="PS50294">
    <property type="entry name" value="WD_REPEATS_REGION"/>
    <property type="match status" value="1"/>
</dbReference>